<dbReference type="AlphaFoldDB" id="A0A1H9KU02"/>
<sequence>MSRVNLLEWRRKKLSQRSIYIMSNGVLLLILLIVGTCIIIDGLQKNIRELNALQELYQPLISQLSERIAQQQQGLQRLEQADRQRLQSERVRDEMDIYRLFFQWLTDRLPEYSWLTALTVGRTGWTITGKSLSLEEIEQFIHQLLSVEQVTALSLNDLKKEARHYEFRVSFSMSAEVRDNTANGK</sequence>
<dbReference type="InterPro" id="IPR052534">
    <property type="entry name" value="Extracell_DNA_Util/SecSys_Comp"/>
</dbReference>
<keyword evidence="3" id="KW-1185">Reference proteome</keyword>
<evidence type="ECO:0000256" key="1">
    <source>
        <dbReference type="SAM" id="Phobius"/>
    </source>
</evidence>
<dbReference type="PANTHER" id="PTHR40278">
    <property type="entry name" value="DNA UTILIZATION PROTEIN HOFN"/>
    <property type="match status" value="1"/>
</dbReference>
<keyword evidence="1" id="KW-1133">Transmembrane helix</keyword>
<keyword evidence="1" id="KW-0812">Transmembrane</keyword>
<dbReference type="EMBL" id="FOGC01000010">
    <property type="protein sequence ID" value="SER02654.1"/>
    <property type="molecule type" value="Genomic_DNA"/>
</dbReference>
<gene>
    <name evidence="2" type="ORF">SAMN05216522_11037</name>
</gene>
<name>A0A1H9KU02_9GAMM</name>
<dbReference type="STRING" id="988801.SAMN05216522_11037"/>
<dbReference type="Proteomes" id="UP000242515">
    <property type="component" value="Unassembled WGS sequence"/>
</dbReference>
<dbReference type="RefSeq" id="WP_092677173.1">
    <property type="nucleotide sequence ID" value="NZ_FOGC01000010.1"/>
</dbReference>
<evidence type="ECO:0000313" key="2">
    <source>
        <dbReference type="EMBL" id="SER02654.1"/>
    </source>
</evidence>
<dbReference type="OrthoDB" id="9830850at2"/>
<dbReference type="Pfam" id="PF05137">
    <property type="entry name" value="PilN"/>
    <property type="match status" value="1"/>
</dbReference>
<feature type="transmembrane region" description="Helical" evidence="1">
    <location>
        <begin position="21"/>
        <end position="43"/>
    </location>
</feature>
<reference evidence="3" key="1">
    <citation type="submission" date="2016-10" db="EMBL/GenBank/DDBJ databases">
        <authorList>
            <person name="Varghese N."/>
            <person name="Submissions S."/>
        </authorList>
    </citation>
    <scope>NUCLEOTIDE SEQUENCE [LARGE SCALE GENOMIC DNA]</scope>
    <source>
        <strain evidence="3">8N4</strain>
    </source>
</reference>
<dbReference type="PANTHER" id="PTHR40278:SF1">
    <property type="entry name" value="DNA UTILIZATION PROTEIN HOFN"/>
    <property type="match status" value="1"/>
</dbReference>
<protein>
    <submittedName>
        <fullName evidence="2">Tfp pilus assembly protein PilN</fullName>
    </submittedName>
</protein>
<keyword evidence="1" id="KW-0472">Membrane</keyword>
<organism evidence="2 3">
    <name type="scientific">Rosenbergiella nectarea</name>
    <dbReference type="NCBI Taxonomy" id="988801"/>
    <lineage>
        <taxon>Bacteria</taxon>
        <taxon>Pseudomonadati</taxon>
        <taxon>Pseudomonadota</taxon>
        <taxon>Gammaproteobacteria</taxon>
        <taxon>Enterobacterales</taxon>
        <taxon>Erwiniaceae</taxon>
        <taxon>Rosenbergiella</taxon>
    </lineage>
</organism>
<proteinExistence type="predicted"/>
<accession>A0A1H9KU02</accession>
<dbReference type="InterPro" id="IPR007813">
    <property type="entry name" value="PilN"/>
</dbReference>
<evidence type="ECO:0000313" key="3">
    <source>
        <dbReference type="Proteomes" id="UP000242515"/>
    </source>
</evidence>